<dbReference type="Gene3D" id="3.30.70.120">
    <property type="match status" value="1"/>
</dbReference>
<dbReference type="GO" id="GO:0005524">
    <property type="term" value="F:ATP binding"/>
    <property type="evidence" value="ECO:0007669"/>
    <property type="project" value="TreeGrafter"/>
</dbReference>
<organism evidence="3">
    <name type="scientific">uncultured Phycisphaerae bacterium</name>
    <dbReference type="NCBI Taxonomy" id="904963"/>
    <lineage>
        <taxon>Bacteria</taxon>
        <taxon>Pseudomonadati</taxon>
        <taxon>Planctomycetota</taxon>
        <taxon>Phycisphaerae</taxon>
        <taxon>environmental samples</taxon>
    </lineage>
</organism>
<protein>
    <submittedName>
        <fullName evidence="3">Nitrogen regulatory protein P-II</fullName>
    </submittedName>
</protein>
<accession>A0A6J4PGE5</accession>
<comment type="similarity">
    <text evidence="1">Belongs to the P(II) protein family.</text>
</comment>
<dbReference type="SUPFAM" id="SSF54913">
    <property type="entry name" value="GlnB-like"/>
    <property type="match status" value="1"/>
</dbReference>
<dbReference type="GO" id="GO:0006808">
    <property type="term" value="P:regulation of nitrogen utilization"/>
    <property type="evidence" value="ECO:0007669"/>
    <property type="project" value="InterPro"/>
</dbReference>
<name>A0A6J4PGE5_9BACT</name>
<dbReference type="PROSITE" id="PS51343">
    <property type="entry name" value="PII_GLNB_DOM"/>
    <property type="match status" value="1"/>
</dbReference>
<dbReference type="InterPro" id="IPR011322">
    <property type="entry name" value="N-reg_PII-like_a/b"/>
</dbReference>
<gene>
    <name evidence="3" type="ORF">AVDCRST_MAG64-2603</name>
</gene>
<dbReference type="PANTHER" id="PTHR30115:SF11">
    <property type="entry name" value="NITROGEN REGULATORY PROTEIN P-II HOMOLOG"/>
    <property type="match status" value="1"/>
</dbReference>
<dbReference type="GO" id="GO:0005829">
    <property type="term" value="C:cytosol"/>
    <property type="evidence" value="ECO:0007669"/>
    <property type="project" value="TreeGrafter"/>
</dbReference>
<dbReference type="InterPro" id="IPR015867">
    <property type="entry name" value="N-reg_PII/ATP_PRibTrfase_C"/>
</dbReference>
<dbReference type="EMBL" id="CADCUQ010000575">
    <property type="protein sequence ID" value="CAA9415397.1"/>
    <property type="molecule type" value="Genomic_DNA"/>
</dbReference>
<dbReference type="Pfam" id="PF00543">
    <property type="entry name" value="P-II"/>
    <property type="match status" value="1"/>
</dbReference>
<dbReference type="PRINTS" id="PR00340">
    <property type="entry name" value="PIIGLNB"/>
</dbReference>
<dbReference type="PANTHER" id="PTHR30115">
    <property type="entry name" value="NITROGEN REGULATORY PROTEIN P-II"/>
    <property type="match status" value="1"/>
</dbReference>
<evidence type="ECO:0000256" key="2">
    <source>
        <dbReference type="SAM" id="MobiDB-lite"/>
    </source>
</evidence>
<dbReference type="InterPro" id="IPR017918">
    <property type="entry name" value="N-reg_PII_CS"/>
</dbReference>
<sequence length="123" mass="13572">MRKVEAFIRHEAFEPIRTELLSLGFPSLTISEVKGSGRQKGITERYRGAELTNYLRPKVKLECVVASRDVQTVVDTILKHARTGSIGDGKVFVMPVEEAYRIRTGESGEETLQAHPDAAAATS</sequence>
<proteinExistence type="inferred from homology"/>
<dbReference type="SMART" id="SM00938">
    <property type="entry name" value="P-II"/>
    <property type="match status" value="1"/>
</dbReference>
<evidence type="ECO:0000256" key="1">
    <source>
        <dbReference type="RuleBase" id="RU003936"/>
    </source>
</evidence>
<dbReference type="AlphaFoldDB" id="A0A6J4PGE5"/>
<dbReference type="GO" id="GO:0030234">
    <property type="term" value="F:enzyme regulator activity"/>
    <property type="evidence" value="ECO:0007669"/>
    <property type="project" value="InterPro"/>
</dbReference>
<evidence type="ECO:0000313" key="3">
    <source>
        <dbReference type="EMBL" id="CAA9415397.1"/>
    </source>
</evidence>
<reference evidence="3" key="1">
    <citation type="submission" date="2020-02" db="EMBL/GenBank/DDBJ databases">
        <authorList>
            <person name="Meier V. D."/>
        </authorList>
    </citation>
    <scope>NUCLEOTIDE SEQUENCE</scope>
    <source>
        <strain evidence="3">AVDCRST_MAG64</strain>
    </source>
</reference>
<feature type="region of interest" description="Disordered" evidence="2">
    <location>
        <begin position="104"/>
        <end position="123"/>
    </location>
</feature>
<dbReference type="PROSITE" id="PS00638">
    <property type="entry name" value="PII_GLNB_CTER"/>
    <property type="match status" value="1"/>
</dbReference>
<dbReference type="InterPro" id="IPR002187">
    <property type="entry name" value="N-reg_PII"/>
</dbReference>